<sequence length="72" mass="7740">IGEVFGAQTTVPLVHRSTPDTATQYSSLEGNMEQQGYCNPQGREGLSPGRFTENKGLSPGRFTENKGLSPGR</sequence>
<protein>
    <recommendedName>
        <fullName evidence="4">Androgen receptor</fullName>
    </recommendedName>
</protein>
<evidence type="ECO:0000256" key="1">
    <source>
        <dbReference type="SAM" id="MobiDB-lite"/>
    </source>
</evidence>
<keyword evidence="3" id="KW-1185">Reference proteome</keyword>
<feature type="region of interest" description="Disordered" evidence="1">
    <location>
        <begin position="32"/>
        <end position="72"/>
    </location>
</feature>
<reference evidence="2" key="1">
    <citation type="submission" date="2023-05" db="EMBL/GenBank/DDBJ databases">
        <authorList>
            <person name="Stuckert A."/>
        </authorList>
    </citation>
    <scope>NUCLEOTIDE SEQUENCE</scope>
</reference>
<evidence type="ECO:0000313" key="3">
    <source>
        <dbReference type="Proteomes" id="UP001162483"/>
    </source>
</evidence>
<name>A0ABN9CBF1_9NEOB</name>
<organism evidence="2 3">
    <name type="scientific">Staurois parvus</name>
    <dbReference type="NCBI Taxonomy" id="386267"/>
    <lineage>
        <taxon>Eukaryota</taxon>
        <taxon>Metazoa</taxon>
        <taxon>Chordata</taxon>
        <taxon>Craniata</taxon>
        <taxon>Vertebrata</taxon>
        <taxon>Euteleostomi</taxon>
        <taxon>Amphibia</taxon>
        <taxon>Batrachia</taxon>
        <taxon>Anura</taxon>
        <taxon>Neobatrachia</taxon>
        <taxon>Ranoidea</taxon>
        <taxon>Ranidae</taxon>
        <taxon>Staurois</taxon>
    </lineage>
</organism>
<gene>
    <name evidence="2" type="ORF">SPARVUS_LOCUS4565619</name>
</gene>
<dbReference type="Proteomes" id="UP001162483">
    <property type="component" value="Unassembled WGS sequence"/>
</dbReference>
<proteinExistence type="predicted"/>
<evidence type="ECO:0000313" key="2">
    <source>
        <dbReference type="EMBL" id="CAI9556576.1"/>
    </source>
</evidence>
<evidence type="ECO:0008006" key="4">
    <source>
        <dbReference type="Google" id="ProtNLM"/>
    </source>
</evidence>
<accession>A0ABN9CBF1</accession>
<dbReference type="EMBL" id="CATNWA010008627">
    <property type="protein sequence ID" value="CAI9556576.1"/>
    <property type="molecule type" value="Genomic_DNA"/>
</dbReference>
<feature type="non-terminal residue" evidence="2">
    <location>
        <position position="1"/>
    </location>
</feature>
<comment type="caution">
    <text evidence="2">The sequence shown here is derived from an EMBL/GenBank/DDBJ whole genome shotgun (WGS) entry which is preliminary data.</text>
</comment>